<organism evidence="2 3">
    <name type="scientific">Xylona heveae (strain CBS 132557 / TC161)</name>
    <dbReference type="NCBI Taxonomy" id="1328760"/>
    <lineage>
        <taxon>Eukaryota</taxon>
        <taxon>Fungi</taxon>
        <taxon>Dikarya</taxon>
        <taxon>Ascomycota</taxon>
        <taxon>Pezizomycotina</taxon>
        <taxon>Xylonomycetes</taxon>
        <taxon>Xylonales</taxon>
        <taxon>Xylonaceae</taxon>
        <taxon>Xylona</taxon>
    </lineage>
</organism>
<dbReference type="RefSeq" id="XP_018184506.1">
    <property type="nucleotide sequence ID" value="XM_018333567.1"/>
</dbReference>
<accession>A0A164ZD57</accession>
<sequence>MLQATLRPTLVRSALGRASRRVSTLPAHPEIYVFTDPRSHTHKLLSLLSTNPPKPELALGTTSELPPRPGSFTDNPRFLSILQTVIAENARNDPDVISQAQSMASIGGAVLGSGGVFFPHQPKKRTHTSGGGGGAGGNGAGGASAQGGMGGGGVGGFIHVSSTRNPPDFGRIAAPEDIFGSIEVDSHGQIVEGKSSYQESGTFRIVTREGILGLSPFLQEKLVQKLKEIEGTMQ</sequence>
<evidence type="ECO:0000313" key="3">
    <source>
        <dbReference type="Proteomes" id="UP000076632"/>
    </source>
</evidence>
<gene>
    <name evidence="2" type="ORF">L228DRAFT_251484</name>
</gene>
<feature type="region of interest" description="Disordered" evidence="1">
    <location>
        <begin position="121"/>
        <end position="148"/>
    </location>
</feature>
<dbReference type="PANTHER" id="PTHR37331:SF1">
    <property type="entry name" value="YALI0F11671P"/>
    <property type="match status" value="1"/>
</dbReference>
<dbReference type="STRING" id="1328760.A0A164ZD57"/>
<reference evidence="2 3" key="1">
    <citation type="journal article" date="2016" name="Fungal Biol.">
        <title>The genome of Xylona heveae provides a window into fungal endophytism.</title>
        <authorList>
            <person name="Gazis R."/>
            <person name="Kuo A."/>
            <person name="Riley R."/>
            <person name="LaButti K."/>
            <person name="Lipzen A."/>
            <person name="Lin J."/>
            <person name="Amirebrahimi M."/>
            <person name="Hesse C.N."/>
            <person name="Spatafora J.W."/>
            <person name="Henrissat B."/>
            <person name="Hainaut M."/>
            <person name="Grigoriev I.V."/>
            <person name="Hibbett D.S."/>
        </authorList>
    </citation>
    <scope>NUCLEOTIDE SEQUENCE [LARGE SCALE GENOMIC DNA]</scope>
    <source>
        <strain evidence="2 3">TC161</strain>
    </source>
</reference>
<dbReference type="GeneID" id="28898704"/>
<feature type="compositionally biased region" description="Gly residues" evidence="1">
    <location>
        <begin position="129"/>
        <end position="148"/>
    </location>
</feature>
<name>A0A164ZD57_XYLHT</name>
<dbReference type="PANTHER" id="PTHR37331">
    <property type="entry name" value="YALI0F11671P"/>
    <property type="match status" value="1"/>
</dbReference>
<dbReference type="InParanoid" id="A0A164ZD57"/>
<proteinExistence type="predicted"/>
<protein>
    <submittedName>
        <fullName evidence="2">Uncharacterized protein</fullName>
    </submittedName>
</protein>
<dbReference type="OrthoDB" id="5397701at2759"/>
<evidence type="ECO:0000313" key="2">
    <source>
        <dbReference type="EMBL" id="KZF18951.1"/>
    </source>
</evidence>
<dbReference type="OMA" id="GWIHVSD"/>
<dbReference type="Proteomes" id="UP000076632">
    <property type="component" value="Unassembled WGS sequence"/>
</dbReference>
<dbReference type="EMBL" id="KV407468">
    <property type="protein sequence ID" value="KZF18951.1"/>
    <property type="molecule type" value="Genomic_DNA"/>
</dbReference>
<evidence type="ECO:0000256" key="1">
    <source>
        <dbReference type="SAM" id="MobiDB-lite"/>
    </source>
</evidence>
<keyword evidence="3" id="KW-1185">Reference proteome</keyword>
<dbReference type="AlphaFoldDB" id="A0A164ZD57"/>